<feature type="region of interest" description="Disordered" evidence="2">
    <location>
        <begin position="128"/>
        <end position="159"/>
    </location>
</feature>
<dbReference type="AlphaFoldDB" id="A0A9D5BWS8"/>
<keyword evidence="5" id="KW-1185">Reference proteome</keyword>
<dbReference type="Gene3D" id="3.30.160.60">
    <property type="entry name" value="Classic Zinc Finger"/>
    <property type="match status" value="1"/>
</dbReference>
<comment type="caution">
    <text evidence="4">The sequence shown here is derived from an EMBL/GenBank/DDBJ whole genome shotgun (WGS) entry which is preliminary data.</text>
</comment>
<dbReference type="OrthoDB" id="9411774at2759"/>
<keyword evidence="1" id="KW-0479">Metal-binding</keyword>
<keyword evidence="1" id="KW-0862">Zinc</keyword>
<proteinExistence type="predicted"/>
<dbReference type="EMBL" id="JAGGNH010000010">
    <property type="protein sequence ID" value="KAJ0961976.1"/>
    <property type="molecule type" value="Genomic_DNA"/>
</dbReference>
<protein>
    <recommendedName>
        <fullName evidence="3">C2H2-type domain-containing protein</fullName>
    </recommendedName>
</protein>
<evidence type="ECO:0000259" key="3">
    <source>
        <dbReference type="PROSITE" id="PS50157"/>
    </source>
</evidence>
<dbReference type="Proteomes" id="UP001085076">
    <property type="component" value="Miscellaneous, Linkage group lg10"/>
</dbReference>
<dbReference type="PANTHER" id="PTHR46326:SF2">
    <property type="entry name" value="ZINC FINGER PROTEIN ZAT1-RELATED"/>
    <property type="match status" value="1"/>
</dbReference>
<feature type="compositionally biased region" description="Low complexity" evidence="2">
    <location>
        <begin position="148"/>
        <end position="159"/>
    </location>
</feature>
<evidence type="ECO:0000313" key="5">
    <source>
        <dbReference type="Proteomes" id="UP001085076"/>
    </source>
</evidence>
<feature type="compositionally biased region" description="Acidic residues" evidence="2">
    <location>
        <begin position="137"/>
        <end position="147"/>
    </location>
</feature>
<dbReference type="SMART" id="SM00355">
    <property type="entry name" value="ZnF_C2H2"/>
    <property type="match status" value="2"/>
</dbReference>
<dbReference type="InterPro" id="IPR044303">
    <property type="entry name" value="ZAT1/4/9"/>
</dbReference>
<accession>A0A9D5BWS8</accession>
<feature type="compositionally biased region" description="Polar residues" evidence="2">
    <location>
        <begin position="192"/>
        <end position="202"/>
    </location>
</feature>
<dbReference type="InterPro" id="IPR013087">
    <property type="entry name" value="Znf_C2H2_type"/>
</dbReference>
<evidence type="ECO:0000256" key="2">
    <source>
        <dbReference type="SAM" id="MobiDB-lite"/>
    </source>
</evidence>
<dbReference type="PANTHER" id="PTHR46326">
    <property type="entry name" value="ZINC FINGER PROTEIN ZAT1-RELATED"/>
    <property type="match status" value="1"/>
</dbReference>
<reference evidence="4" key="2">
    <citation type="journal article" date="2022" name="Hortic Res">
        <title>The genome of Dioscorea zingiberensis sheds light on the biosynthesis, origin and evolution of the medicinally important diosgenin saponins.</title>
        <authorList>
            <person name="Li Y."/>
            <person name="Tan C."/>
            <person name="Li Z."/>
            <person name="Guo J."/>
            <person name="Li S."/>
            <person name="Chen X."/>
            <person name="Wang C."/>
            <person name="Dai X."/>
            <person name="Yang H."/>
            <person name="Song W."/>
            <person name="Hou L."/>
            <person name="Xu J."/>
            <person name="Tong Z."/>
            <person name="Xu A."/>
            <person name="Yuan X."/>
            <person name="Wang W."/>
            <person name="Yang Q."/>
            <person name="Chen L."/>
            <person name="Sun Z."/>
            <person name="Wang K."/>
            <person name="Pan B."/>
            <person name="Chen J."/>
            <person name="Bao Y."/>
            <person name="Liu F."/>
            <person name="Qi X."/>
            <person name="Gang D.R."/>
            <person name="Wen J."/>
            <person name="Li J."/>
        </authorList>
    </citation>
    <scope>NUCLEOTIDE SEQUENCE</scope>
    <source>
        <strain evidence="4">Dzin_1.0</strain>
    </source>
</reference>
<organism evidence="4 5">
    <name type="scientific">Dioscorea zingiberensis</name>
    <dbReference type="NCBI Taxonomy" id="325984"/>
    <lineage>
        <taxon>Eukaryota</taxon>
        <taxon>Viridiplantae</taxon>
        <taxon>Streptophyta</taxon>
        <taxon>Embryophyta</taxon>
        <taxon>Tracheophyta</taxon>
        <taxon>Spermatophyta</taxon>
        <taxon>Magnoliopsida</taxon>
        <taxon>Liliopsida</taxon>
        <taxon>Dioscoreales</taxon>
        <taxon>Dioscoreaceae</taxon>
        <taxon>Dioscorea</taxon>
    </lineage>
</organism>
<dbReference type="PROSITE" id="PS00028">
    <property type="entry name" value="ZINC_FINGER_C2H2_1"/>
    <property type="match status" value="2"/>
</dbReference>
<dbReference type="GO" id="GO:0006355">
    <property type="term" value="P:regulation of DNA-templated transcription"/>
    <property type="evidence" value="ECO:0007669"/>
    <property type="project" value="InterPro"/>
</dbReference>
<feature type="region of interest" description="Disordered" evidence="2">
    <location>
        <begin position="71"/>
        <end position="116"/>
    </location>
</feature>
<dbReference type="SUPFAM" id="SSF57667">
    <property type="entry name" value="beta-beta-alpha zinc fingers"/>
    <property type="match status" value="1"/>
</dbReference>
<gene>
    <name evidence="4" type="ORF">J5N97_029804</name>
</gene>
<feature type="compositionally biased region" description="Basic and acidic residues" evidence="2">
    <location>
        <begin position="71"/>
        <end position="81"/>
    </location>
</feature>
<feature type="domain" description="C2H2-type" evidence="3">
    <location>
        <begin position="160"/>
        <end position="187"/>
    </location>
</feature>
<sequence length="291" mass="32027">MLPPLRQWSGAQRPHEIPHSSRISAVAVVFVVGGRVGSGWARVWLAGEPREELLACGSEVRRRSVVFVVVQDRESETESRSPPRVIMVTDQRLRSKRPRRAEPEPASSVSDTTTEEDVALSLMMLSRDSWSRSDASDSSDGDEEDEPASAPVRSSPRSRFQCGTCKKVFRSYQALGGHRASHKKESKDSAKQSKASIPNSQIHEAESSDANADRIHECPVCFRVFSSGQALGGHKRSHLTNTITTSLLRQPPPPTPKLIDSFIDLNLPAPIDDDVELSAVSDPDFSRRPPT</sequence>
<dbReference type="InterPro" id="IPR036236">
    <property type="entry name" value="Znf_C2H2_sf"/>
</dbReference>
<name>A0A9D5BWS8_9LILI</name>
<dbReference type="GO" id="GO:0008270">
    <property type="term" value="F:zinc ion binding"/>
    <property type="evidence" value="ECO:0007669"/>
    <property type="project" value="UniProtKB-KW"/>
</dbReference>
<feature type="domain" description="C2H2-type" evidence="3">
    <location>
        <begin position="216"/>
        <end position="238"/>
    </location>
</feature>
<dbReference type="Pfam" id="PF13912">
    <property type="entry name" value="zf-C2H2_6"/>
    <property type="match status" value="2"/>
</dbReference>
<feature type="region of interest" description="Disordered" evidence="2">
    <location>
        <begin position="175"/>
        <end position="211"/>
    </location>
</feature>
<keyword evidence="1" id="KW-0863">Zinc-finger</keyword>
<dbReference type="PROSITE" id="PS50157">
    <property type="entry name" value="ZINC_FINGER_C2H2_2"/>
    <property type="match status" value="2"/>
</dbReference>
<evidence type="ECO:0000256" key="1">
    <source>
        <dbReference type="PROSITE-ProRule" id="PRU00042"/>
    </source>
</evidence>
<evidence type="ECO:0000313" key="4">
    <source>
        <dbReference type="EMBL" id="KAJ0961976.1"/>
    </source>
</evidence>
<reference evidence="4" key="1">
    <citation type="submission" date="2021-03" db="EMBL/GenBank/DDBJ databases">
        <authorList>
            <person name="Li Z."/>
            <person name="Yang C."/>
        </authorList>
    </citation>
    <scope>NUCLEOTIDE SEQUENCE</scope>
    <source>
        <strain evidence="4">Dzin_1.0</strain>
        <tissue evidence="4">Leaf</tissue>
    </source>
</reference>